<reference evidence="2" key="1">
    <citation type="journal article" date="2014" name="Front. Microbiol.">
        <title>High frequency of phylogenetically diverse reductive dehalogenase-homologous genes in deep subseafloor sedimentary metagenomes.</title>
        <authorList>
            <person name="Kawai M."/>
            <person name="Futagami T."/>
            <person name="Toyoda A."/>
            <person name="Takaki Y."/>
            <person name="Nishi S."/>
            <person name="Hori S."/>
            <person name="Arai W."/>
            <person name="Tsubouchi T."/>
            <person name="Morono Y."/>
            <person name="Uchiyama I."/>
            <person name="Ito T."/>
            <person name="Fujiyama A."/>
            <person name="Inagaki F."/>
            <person name="Takami H."/>
        </authorList>
    </citation>
    <scope>NUCLEOTIDE SEQUENCE</scope>
    <source>
        <strain evidence="2">Expedition CK06-06</strain>
    </source>
</reference>
<dbReference type="AlphaFoldDB" id="X1CT97"/>
<dbReference type="InterPro" id="IPR005843">
    <property type="entry name" value="A-D-PHexomutase_C"/>
</dbReference>
<sequence>GDDSWLLIRTSGTEPIIRIYAESDEEGKVERIMEAGKELAFSI</sequence>
<evidence type="ECO:0000259" key="1">
    <source>
        <dbReference type="Pfam" id="PF00408"/>
    </source>
</evidence>
<gene>
    <name evidence="2" type="ORF">S01H4_63112</name>
</gene>
<dbReference type="InterPro" id="IPR036900">
    <property type="entry name" value="A-D-PHexomutase_C_sf"/>
</dbReference>
<dbReference type="GO" id="GO:0016868">
    <property type="term" value="F:intramolecular phosphotransferase activity"/>
    <property type="evidence" value="ECO:0007669"/>
    <property type="project" value="InterPro"/>
</dbReference>
<protein>
    <recommendedName>
        <fullName evidence="1">Alpha-D-phosphohexomutase C-terminal domain-containing protein</fullName>
    </recommendedName>
</protein>
<evidence type="ECO:0000313" key="2">
    <source>
        <dbReference type="EMBL" id="GAH11691.1"/>
    </source>
</evidence>
<accession>X1CT97</accession>
<feature type="non-terminal residue" evidence="2">
    <location>
        <position position="1"/>
    </location>
</feature>
<organism evidence="2">
    <name type="scientific">marine sediment metagenome</name>
    <dbReference type="NCBI Taxonomy" id="412755"/>
    <lineage>
        <taxon>unclassified sequences</taxon>
        <taxon>metagenomes</taxon>
        <taxon>ecological metagenomes</taxon>
    </lineage>
</organism>
<dbReference type="SUPFAM" id="SSF55957">
    <property type="entry name" value="Phosphoglucomutase, C-terminal domain"/>
    <property type="match status" value="1"/>
</dbReference>
<proteinExistence type="predicted"/>
<dbReference type="EMBL" id="BART01037853">
    <property type="protein sequence ID" value="GAH11691.1"/>
    <property type="molecule type" value="Genomic_DNA"/>
</dbReference>
<comment type="caution">
    <text evidence="2">The sequence shown here is derived from an EMBL/GenBank/DDBJ whole genome shotgun (WGS) entry which is preliminary data.</text>
</comment>
<dbReference type="Gene3D" id="3.30.310.50">
    <property type="entry name" value="Alpha-D-phosphohexomutase, C-terminal domain"/>
    <property type="match status" value="1"/>
</dbReference>
<name>X1CT97_9ZZZZ</name>
<dbReference type="Pfam" id="PF00408">
    <property type="entry name" value="PGM_PMM_IV"/>
    <property type="match status" value="1"/>
</dbReference>
<feature type="domain" description="Alpha-D-phosphohexomutase C-terminal" evidence="1">
    <location>
        <begin position="2"/>
        <end position="35"/>
    </location>
</feature>